<keyword evidence="3" id="KW-0804">Transcription</keyword>
<evidence type="ECO:0000313" key="7">
    <source>
        <dbReference type="Proteomes" id="UP000660745"/>
    </source>
</evidence>
<gene>
    <name evidence="6" type="ORF">GCM10012278_06470</name>
</gene>
<dbReference type="PANTHER" id="PTHR47506">
    <property type="entry name" value="TRANSCRIPTIONAL REGULATORY PROTEIN"/>
    <property type="match status" value="1"/>
</dbReference>
<dbReference type="Gene3D" id="1.10.357.10">
    <property type="entry name" value="Tetracycline Repressor, domain 2"/>
    <property type="match status" value="1"/>
</dbReference>
<dbReference type="AlphaFoldDB" id="A0A918E3P1"/>
<dbReference type="PRINTS" id="PR00455">
    <property type="entry name" value="HTHTETR"/>
</dbReference>
<evidence type="ECO:0000256" key="3">
    <source>
        <dbReference type="ARBA" id="ARBA00023163"/>
    </source>
</evidence>
<proteinExistence type="predicted"/>
<evidence type="ECO:0000256" key="2">
    <source>
        <dbReference type="ARBA" id="ARBA00023125"/>
    </source>
</evidence>
<dbReference type="GO" id="GO:0003677">
    <property type="term" value="F:DNA binding"/>
    <property type="evidence" value="ECO:0007669"/>
    <property type="project" value="UniProtKB-UniRule"/>
</dbReference>
<reference evidence="6" key="1">
    <citation type="journal article" date="2014" name="Int. J. Syst. Evol. Microbiol.">
        <title>Complete genome sequence of Corynebacterium casei LMG S-19264T (=DSM 44701T), isolated from a smear-ripened cheese.</title>
        <authorList>
            <consortium name="US DOE Joint Genome Institute (JGI-PGF)"/>
            <person name="Walter F."/>
            <person name="Albersmeier A."/>
            <person name="Kalinowski J."/>
            <person name="Ruckert C."/>
        </authorList>
    </citation>
    <scope>NUCLEOTIDE SEQUENCE</scope>
    <source>
        <strain evidence="6">CGMCC 4.7430</strain>
    </source>
</reference>
<evidence type="ECO:0000259" key="5">
    <source>
        <dbReference type="PROSITE" id="PS50977"/>
    </source>
</evidence>
<dbReference type="SUPFAM" id="SSF46689">
    <property type="entry name" value="Homeodomain-like"/>
    <property type="match status" value="1"/>
</dbReference>
<dbReference type="Pfam" id="PF00440">
    <property type="entry name" value="TetR_N"/>
    <property type="match status" value="1"/>
</dbReference>
<feature type="domain" description="HTH tetR-type" evidence="5">
    <location>
        <begin position="43"/>
        <end position="103"/>
    </location>
</feature>
<evidence type="ECO:0000313" key="6">
    <source>
        <dbReference type="EMBL" id="GGP01797.1"/>
    </source>
</evidence>
<protein>
    <recommendedName>
        <fullName evidence="5">HTH tetR-type domain-containing protein</fullName>
    </recommendedName>
</protein>
<dbReference type="RefSeq" id="WP_225276794.1">
    <property type="nucleotide sequence ID" value="NZ_BMNK01000001.1"/>
</dbReference>
<dbReference type="PROSITE" id="PS50977">
    <property type="entry name" value="HTH_TETR_2"/>
    <property type="match status" value="1"/>
</dbReference>
<name>A0A918E3P1_9ACTN</name>
<reference evidence="6" key="2">
    <citation type="submission" date="2020-09" db="EMBL/GenBank/DDBJ databases">
        <authorList>
            <person name="Sun Q."/>
            <person name="Zhou Y."/>
        </authorList>
    </citation>
    <scope>NUCLEOTIDE SEQUENCE</scope>
    <source>
        <strain evidence="6">CGMCC 4.7430</strain>
    </source>
</reference>
<keyword evidence="2 4" id="KW-0238">DNA-binding</keyword>
<organism evidence="6 7">
    <name type="scientific">Nonomuraea glycinis</name>
    <dbReference type="NCBI Taxonomy" id="2047744"/>
    <lineage>
        <taxon>Bacteria</taxon>
        <taxon>Bacillati</taxon>
        <taxon>Actinomycetota</taxon>
        <taxon>Actinomycetes</taxon>
        <taxon>Streptosporangiales</taxon>
        <taxon>Streptosporangiaceae</taxon>
        <taxon>Nonomuraea</taxon>
    </lineage>
</organism>
<feature type="DNA-binding region" description="H-T-H motif" evidence="4">
    <location>
        <begin position="66"/>
        <end position="85"/>
    </location>
</feature>
<keyword evidence="7" id="KW-1185">Reference proteome</keyword>
<evidence type="ECO:0000256" key="4">
    <source>
        <dbReference type="PROSITE-ProRule" id="PRU00335"/>
    </source>
</evidence>
<accession>A0A918E3P1</accession>
<dbReference type="PANTHER" id="PTHR47506:SF1">
    <property type="entry name" value="HTH-TYPE TRANSCRIPTIONAL REGULATOR YJDC"/>
    <property type="match status" value="1"/>
</dbReference>
<dbReference type="InterPro" id="IPR009057">
    <property type="entry name" value="Homeodomain-like_sf"/>
</dbReference>
<keyword evidence="1" id="KW-0805">Transcription regulation</keyword>
<evidence type="ECO:0000256" key="1">
    <source>
        <dbReference type="ARBA" id="ARBA00023015"/>
    </source>
</evidence>
<comment type="caution">
    <text evidence="6">The sequence shown here is derived from an EMBL/GenBank/DDBJ whole genome shotgun (WGS) entry which is preliminary data.</text>
</comment>
<dbReference type="EMBL" id="BMNK01000001">
    <property type="protein sequence ID" value="GGP01797.1"/>
    <property type="molecule type" value="Genomic_DNA"/>
</dbReference>
<sequence>MCVIGPTAAAGSRRTGRWGGAPKLIYHGRMVRDSGSTPTAAGLSSREVILTVARTLIGEKGYDGMAISDLCAQSGLPPSSIYYHFGNKLGILAALLERTFEELHALFPNPSSFDDLAPLERLEAWFSAACSSLDRRPDYLRLLVAISVGPQKDSEVVRRTVRRIRDYAHASWVEALTPIFAPNGGEEDEALVERLAVLGRALTDGLSVSESFDDLSYSSQVAPFVSLISGLAEHRGGGGPQARAT</sequence>
<dbReference type="InterPro" id="IPR001647">
    <property type="entry name" value="HTH_TetR"/>
</dbReference>
<dbReference type="Proteomes" id="UP000660745">
    <property type="component" value="Unassembled WGS sequence"/>
</dbReference>